<sequence length="994" mass="111316">MLSFGGRLLLIKSVMSNLPVYFFSLYRAPCKVIKYLDRIRMNFFWGGSLEDRKISWISWKDITAPLKEGGVGIGSLDACNISLLAKWWWRWKTEDLALWKQVIHAIHGPIEGETISKVGKGDSVNFWKDDWLGDFNLASMFPRLYTLEIEKDCSLNERLIRNWNWRRDLRSGRETSDFDHLIEVVQNVTLSDLPDSWRWSLEKSGKFTVKYFRSRIEKQIFQSSNHSTRWPGIKASFKPLQLRCFEAVLFTSAWVMWRSLNVEKFKSLEDRKISWISWKDVTAPLKEGGVGIGSLDACNISLLAKWWWRWKTEDLALWKKVIHAIHGPIEGETISKGTWANIKKLDQELQQYNIPLKSLFTRIVGKGDSVNFWKDDWLGDFNLASMFPRLYTLEIEKDCSLNERLIRVGDFQSWNWNWRRDLRSGRETSDFDHLIEVVQDVTLSDLRDSWRWSLEKSGKFTVKYFRSRIEKQIFQSSNHSTRWVKLVPKKVNIMVSRAGRDRLATRINLDSRNIDLHSILCPVCDTKTESMEHLMMYCSWSNVIWNKPRIKASFKPLQLRCFEAVLFTSAWVMWRSRNRKVFTDKSQSSVEVFKEIQQLSYNWISCRCKILSVNWDVWIDNPLEACDADPPSGDGVMGGSDGLRGSAGSLGGSASGVGGSRSGLRGSATGLGGSGNGLRGSGSGEVGSGPLKGHHIPGLSFSPPNKRAFNRYGGVRFATGPSTVRRVNQKVQRGWHTWFGDDANYGSQASVNEDFAASQAIANEAVVASQTELQMPTQDEILSDADPPSGDGVMGGSDGLRGSAGSLGGSASGVGGSRSGLRGSATGLGGSGNGLRGSGSGEVGSGPLKGHHIPGLSFSPPNKRAFNRYGGVRFATGPSTVRRVNQKVQRGWHTWFGDDANYGSQASVNEDFAASQAIANEAVVASQTELQMPTQDEILSQATNEHVQIPQEVQPRNVQFQMPRRLPSQRVLQKKLSKSVHGEGSSANNAMNLD</sequence>
<keyword evidence="3" id="KW-0695">RNA-directed DNA polymerase</keyword>
<feature type="compositionally biased region" description="Gly residues" evidence="1">
    <location>
        <begin position="648"/>
        <end position="661"/>
    </location>
</feature>
<dbReference type="Pfam" id="PF13966">
    <property type="entry name" value="zf-RVT"/>
    <property type="match status" value="1"/>
</dbReference>
<feature type="compositionally biased region" description="Gly residues" evidence="1">
    <location>
        <begin position="669"/>
        <end position="687"/>
    </location>
</feature>
<protein>
    <submittedName>
        <fullName evidence="3">Reverse transcriptase domain, Reverse transcriptase zinc-binding domain protein</fullName>
    </submittedName>
</protein>
<name>A0A2U1MR85_ARTAN</name>
<keyword evidence="3" id="KW-0548">Nucleotidyltransferase</keyword>
<dbReference type="OrthoDB" id="696485at2759"/>
<feature type="compositionally biased region" description="Gly residues" evidence="1">
    <location>
        <begin position="805"/>
        <end position="818"/>
    </location>
</feature>
<keyword evidence="4" id="KW-1185">Reference proteome</keyword>
<feature type="region of interest" description="Disordered" evidence="1">
    <location>
        <begin position="964"/>
        <end position="994"/>
    </location>
</feature>
<reference evidence="3 4" key="1">
    <citation type="journal article" date="2018" name="Mol. Plant">
        <title>The genome of Artemisia annua provides insight into the evolution of Asteraceae family and artemisinin biosynthesis.</title>
        <authorList>
            <person name="Shen Q."/>
            <person name="Zhang L."/>
            <person name="Liao Z."/>
            <person name="Wang S."/>
            <person name="Yan T."/>
            <person name="Shi P."/>
            <person name="Liu M."/>
            <person name="Fu X."/>
            <person name="Pan Q."/>
            <person name="Wang Y."/>
            <person name="Lv Z."/>
            <person name="Lu X."/>
            <person name="Zhang F."/>
            <person name="Jiang W."/>
            <person name="Ma Y."/>
            <person name="Chen M."/>
            <person name="Hao X."/>
            <person name="Li L."/>
            <person name="Tang Y."/>
            <person name="Lv G."/>
            <person name="Zhou Y."/>
            <person name="Sun X."/>
            <person name="Brodelius P.E."/>
            <person name="Rose J.K.C."/>
            <person name="Tang K."/>
        </authorList>
    </citation>
    <scope>NUCLEOTIDE SEQUENCE [LARGE SCALE GENOMIC DNA]</scope>
    <source>
        <strain evidence="4">cv. Huhao1</strain>
        <tissue evidence="3">Leaf</tissue>
    </source>
</reference>
<organism evidence="3 4">
    <name type="scientific">Artemisia annua</name>
    <name type="common">Sweet wormwood</name>
    <dbReference type="NCBI Taxonomy" id="35608"/>
    <lineage>
        <taxon>Eukaryota</taxon>
        <taxon>Viridiplantae</taxon>
        <taxon>Streptophyta</taxon>
        <taxon>Embryophyta</taxon>
        <taxon>Tracheophyta</taxon>
        <taxon>Spermatophyta</taxon>
        <taxon>Magnoliopsida</taxon>
        <taxon>eudicotyledons</taxon>
        <taxon>Gunneridae</taxon>
        <taxon>Pentapetalae</taxon>
        <taxon>asterids</taxon>
        <taxon>campanulids</taxon>
        <taxon>Asterales</taxon>
        <taxon>Asteraceae</taxon>
        <taxon>Asteroideae</taxon>
        <taxon>Anthemideae</taxon>
        <taxon>Artemisiinae</taxon>
        <taxon>Artemisia</taxon>
    </lineage>
</organism>
<feature type="region of interest" description="Disordered" evidence="1">
    <location>
        <begin position="780"/>
        <end position="860"/>
    </location>
</feature>
<keyword evidence="3" id="KW-0808">Transferase</keyword>
<evidence type="ECO:0000313" key="3">
    <source>
        <dbReference type="EMBL" id="PWA63752.1"/>
    </source>
</evidence>
<feature type="compositionally biased region" description="Polar residues" evidence="1">
    <location>
        <begin position="985"/>
        <end position="994"/>
    </location>
</feature>
<dbReference type="AlphaFoldDB" id="A0A2U1MR85"/>
<feature type="region of interest" description="Disordered" evidence="1">
    <location>
        <begin position="630"/>
        <end position="702"/>
    </location>
</feature>
<dbReference type="GO" id="GO:0003964">
    <property type="term" value="F:RNA-directed DNA polymerase activity"/>
    <property type="evidence" value="ECO:0007669"/>
    <property type="project" value="UniProtKB-KW"/>
</dbReference>
<proteinExistence type="predicted"/>
<dbReference type="PANTHER" id="PTHR33116:SF78">
    <property type="entry name" value="OS12G0587133 PROTEIN"/>
    <property type="match status" value="1"/>
</dbReference>
<gene>
    <name evidence="3" type="ORF">CTI12_AA350490</name>
</gene>
<dbReference type="InterPro" id="IPR026960">
    <property type="entry name" value="RVT-Znf"/>
</dbReference>
<comment type="caution">
    <text evidence="3">The sequence shown here is derived from an EMBL/GenBank/DDBJ whole genome shotgun (WGS) entry which is preliminary data.</text>
</comment>
<feature type="compositionally biased region" description="Gly residues" evidence="1">
    <location>
        <begin position="826"/>
        <end position="844"/>
    </location>
</feature>
<dbReference type="EMBL" id="PKPP01004573">
    <property type="protein sequence ID" value="PWA63752.1"/>
    <property type="molecule type" value="Genomic_DNA"/>
</dbReference>
<dbReference type="Proteomes" id="UP000245207">
    <property type="component" value="Unassembled WGS sequence"/>
</dbReference>
<evidence type="ECO:0000259" key="2">
    <source>
        <dbReference type="Pfam" id="PF13966"/>
    </source>
</evidence>
<evidence type="ECO:0000256" key="1">
    <source>
        <dbReference type="SAM" id="MobiDB-lite"/>
    </source>
</evidence>
<evidence type="ECO:0000313" key="4">
    <source>
        <dbReference type="Proteomes" id="UP000245207"/>
    </source>
</evidence>
<accession>A0A2U1MR85</accession>
<feature type="domain" description="Reverse transcriptase zinc-binding" evidence="2">
    <location>
        <begin position="470"/>
        <end position="545"/>
    </location>
</feature>
<dbReference type="PANTHER" id="PTHR33116">
    <property type="entry name" value="REVERSE TRANSCRIPTASE ZINC-BINDING DOMAIN-CONTAINING PROTEIN-RELATED-RELATED"/>
    <property type="match status" value="1"/>
</dbReference>